<dbReference type="STRING" id="133385.A0A2T9YRB6"/>
<dbReference type="InterPro" id="IPR000529">
    <property type="entry name" value="Ribosomal_bS6"/>
</dbReference>
<dbReference type="GO" id="GO:0070181">
    <property type="term" value="F:small ribosomal subunit rRNA binding"/>
    <property type="evidence" value="ECO:0007669"/>
    <property type="project" value="TreeGrafter"/>
</dbReference>
<dbReference type="GO" id="GO:0005763">
    <property type="term" value="C:mitochondrial small ribosomal subunit"/>
    <property type="evidence" value="ECO:0007669"/>
    <property type="project" value="TreeGrafter"/>
</dbReference>
<dbReference type="PANTHER" id="PTHR21011:SF1">
    <property type="entry name" value="SMALL RIBOSOMAL SUBUNIT PROTEIN BS6M"/>
    <property type="match status" value="1"/>
</dbReference>
<dbReference type="GO" id="GO:0006412">
    <property type="term" value="P:translation"/>
    <property type="evidence" value="ECO:0007669"/>
    <property type="project" value="InterPro"/>
</dbReference>
<dbReference type="AlphaFoldDB" id="A0A2T9YRB6"/>
<sequence length="117" mass="13485">MPLYEILSISKAGLHKIIMGDLLKQTATKVLDQGGAVRGFMRMSNDQPLPYKIRKDKIWQTNGMYWAFHFYSNPTVANNLLIEMRKDDRVLRANLVKVGDKLNDYIKLKDKTIMPSV</sequence>
<dbReference type="Proteomes" id="UP000245383">
    <property type="component" value="Unassembled WGS sequence"/>
</dbReference>
<name>A0A2T9YRB6_9FUNG</name>
<protein>
    <recommendedName>
        <fullName evidence="4">Ribosomal protein S6</fullName>
    </recommendedName>
</protein>
<reference evidence="2 3" key="1">
    <citation type="journal article" date="2018" name="MBio">
        <title>Comparative Genomics Reveals the Core Gene Toolbox for the Fungus-Insect Symbiosis.</title>
        <authorList>
            <person name="Wang Y."/>
            <person name="Stata M."/>
            <person name="Wang W."/>
            <person name="Stajich J.E."/>
            <person name="White M.M."/>
            <person name="Moncalvo J.M."/>
        </authorList>
    </citation>
    <scope>NUCLEOTIDE SEQUENCE [LARGE SCALE GENOMIC DNA]</scope>
    <source>
        <strain evidence="2 3">SWE-8-4</strain>
    </source>
</reference>
<dbReference type="PANTHER" id="PTHR21011">
    <property type="entry name" value="MITOCHONDRIAL 28S RIBOSOMAL PROTEIN S6"/>
    <property type="match status" value="1"/>
</dbReference>
<dbReference type="GO" id="GO:0003735">
    <property type="term" value="F:structural constituent of ribosome"/>
    <property type="evidence" value="ECO:0007669"/>
    <property type="project" value="InterPro"/>
</dbReference>
<gene>
    <name evidence="2" type="ORF">BB561_002187</name>
</gene>
<accession>A0A2T9YRB6</accession>
<evidence type="ECO:0008006" key="4">
    <source>
        <dbReference type="Google" id="ProtNLM"/>
    </source>
</evidence>
<dbReference type="InterPro" id="IPR014717">
    <property type="entry name" value="Transl_elong_EF1B/ribsomal_bS6"/>
</dbReference>
<keyword evidence="3" id="KW-1185">Reference proteome</keyword>
<dbReference type="Pfam" id="PF01250">
    <property type="entry name" value="Ribosomal_S6"/>
    <property type="match status" value="1"/>
</dbReference>
<dbReference type="CDD" id="cd15465">
    <property type="entry name" value="bS6_mito"/>
    <property type="match status" value="1"/>
</dbReference>
<evidence type="ECO:0000313" key="3">
    <source>
        <dbReference type="Proteomes" id="UP000245383"/>
    </source>
</evidence>
<dbReference type="OrthoDB" id="10259681at2759"/>
<dbReference type="SUPFAM" id="SSF54995">
    <property type="entry name" value="Ribosomal protein S6"/>
    <property type="match status" value="1"/>
</dbReference>
<proteinExistence type="inferred from homology"/>
<dbReference type="Gene3D" id="3.30.70.60">
    <property type="match status" value="1"/>
</dbReference>
<evidence type="ECO:0000313" key="2">
    <source>
        <dbReference type="EMBL" id="PVU94903.1"/>
    </source>
</evidence>
<comment type="caution">
    <text evidence="2">The sequence shown here is derived from an EMBL/GenBank/DDBJ whole genome shotgun (WGS) entry which is preliminary data.</text>
</comment>
<dbReference type="EMBL" id="MBFR01000071">
    <property type="protein sequence ID" value="PVU94903.1"/>
    <property type="molecule type" value="Genomic_DNA"/>
</dbReference>
<evidence type="ECO:0000256" key="1">
    <source>
        <dbReference type="ARBA" id="ARBA00009512"/>
    </source>
</evidence>
<comment type="similarity">
    <text evidence="1">Belongs to the bacterial ribosomal protein bS6 family.</text>
</comment>
<dbReference type="InterPro" id="IPR035980">
    <property type="entry name" value="Ribosomal_bS6_sf"/>
</dbReference>
<organism evidence="2 3">
    <name type="scientific">Smittium simulii</name>
    <dbReference type="NCBI Taxonomy" id="133385"/>
    <lineage>
        <taxon>Eukaryota</taxon>
        <taxon>Fungi</taxon>
        <taxon>Fungi incertae sedis</taxon>
        <taxon>Zoopagomycota</taxon>
        <taxon>Kickxellomycotina</taxon>
        <taxon>Harpellomycetes</taxon>
        <taxon>Harpellales</taxon>
        <taxon>Legeriomycetaceae</taxon>
        <taxon>Smittium</taxon>
    </lineage>
</organism>